<sequence>MNSAKKIIMFCVFLTTIGMLSACGTVNGFGKDVSHVGHDIQRAAH</sequence>
<organism evidence="8 9">
    <name type="scientific">Legionella drancourtii LLAP12</name>
    <dbReference type="NCBI Taxonomy" id="658187"/>
    <lineage>
        <taxon>Bacteria</taxon>
        <taxon>Pseudomonadati</taxon>
        <taxon>Pseudomonadota</taxon>
        <taxon>Gammaproteobacteria</taxon>
        <taxon>Legionellales</taxon>
        <taxon>Legionellaceae</taxon>
        <taxon>Legionella</taxon>
    </lineage>
</organism>
<dbReference type="HOGENOM" id="CLU_193827_2_1_6"/>
<evidence type="ECO:0000313" key="9">
    <source>
        <dbReference type="Proteomes" id="UP000002770"/>
    </source>
</evidence>
<dbReference type="InParanoid" id="G9ESY5"/>
<evidence type="ECO:0000256" key="2">
    <source>
        <dbReference type="ARBA" id="ARBA00022475"/>
    </source>
</evidence>
<gene>
    <name evidence="8" type="ORF">LDG_8414</name>
</gene>
<evidence type="ECO:0000256" key="4">
    <source>
        <dbReference type="ARBA" id="ARBA00023136"/>
    </source>
</evidence>
<dbReference type="RefSeq" id="WP_006872289.1">
    <property type="nucleotide sequence ID" value="NZ_JH413847.1"/>
</dbReference>
<dbReference type="GO" id="GO:0009636">
    <property type="term" value="P:response to toxic substance"/>
    <property type="evidence" value="ECO:0007669"/>
    <property type="project" value="InterPro"/>
</dbReference>
<evidence type="ECO:0000256" key="6">
    <source>
        <dbReference type="ARBA" id="ARBA00023288"/>
    </source>
</evidence>
<feature type="signal peptide" evidence="7">
    <location>
        <begin position="1"/>
        <end position="21"/>
    </location>
</feature>
<evidence type="ECO:0000313" key="8">
    <source>
        <dbReference type="EMBL" id="EHL29452.1"/>
    </source>
</evidence>
<dbReference type="AlphaFoldDB" id="G9ESY5"/>
<dbReference type="Pfam" id="PF08085">
    <property type="entry name" value="Entericidin"/>
    <property type="match status" value="1"/>
</dbReference>
<dbReference type="eggNOG" id="ENOG50310EK">
    <property type="taxonomic scope" value="Bacteria"/>
</dbReference>
<keyword evidence="3 7" id="KW-0732">Signal</keyword>
<proteinExistence type="inferred from homology"/>
<protein>
    <recommendedName>
        <fullName evidence="10">Entericidin A</fullName>
    </recommendedName>
</protein>
<evidence type="ECO:0000256" key="7">
    <source>
        <dbReference type="SAM" id="SignalP"/>
    </source>
</evidence>
<dbReference type="GO" id="GO:0016020">
    <property type="term" value="C:membrane"/>
    <property type="evidence" value="ECO:0007669"/>
    <property type="project" value="InterPro"/>
</dbReference>
<reference evidence="8 9" key="1">
    <citation type="journal article" date="2011" name="BMC Genomics">
        <title>Insight into cross-talk between intra-amoebal pathogens.</title>
        <authorList>
            <person name="Gimenez G."/>
            <person name="Bertelli C."/>
            <person name="Moliner C."/>
            <person name="Robert C."/>
            <person name="Raoult D."/>
            <person name="Fournier P.E."/>
            <person name="Greub G."/>
        </authorList>
    </citation>
    <scope>NUCLEOTIDE SEQUENCE [LARGE SCALE GENOMIC DNA]</scope>
    <source>
        <strain evidence="8 9">LLAP12</strain>
    </source>
</reference>
<evidence type="ECO:0000256" key="3">
    <source>
        <dbReference type="ARBA" id="ARBA00022729"/>
    </source>
</evidence>
<accession>G9ESY5</accession>
<evidence type="ECO:0000256" key="5">
    <source>
        <dbReference type="ARBA" id="ARBA00023139"/>
    </source>
</evidence>
<keyword evidence="2" id="KW-1003">Cell membrane</keyword>
<keyword evidence="6" id="KW-0449">Lipoprotein</keyword>
<dbReference type="EMBL" id="JH413847">
    <property type="protein sequence ID" value="EHL29452.1"/>
    <property type="molecule type" value="Genomic_DNA"/>
</dbReference>
<dbReference type="Proteomes" id="UP000002770">
    <property type="component" value="Unassembled WGS sequence"/>
</dbReference>
<keyword evidence="9" id="KW-1185">Reference proteome</keyword>
<keyword evidence="5" id="KW-0564">Palmitate</keyword>
<comment type="similarity">
    <text evidence="1">Belongs to the EcnA/EcnB lipoprotein family.</text>
</comment>
<keyword evidence="4" id="KW-0472">Membrane</keyword>
<dbReference type="PROSITE" id="PS51257">
    <property type="entry name" value="PROKAR_LIPOPROTEIN"/>
    <property type="match status" value="1"/>
</dbReference>
<feature type="chain" id="PRO_5003521317" description="Entericidin A" evidence="7">
    <location>
        <begin position="22"/>
        <end position="45"/>
    </location>
</feature>
<dbReference type="OrthoDB" id="9181810at2"/>
<evidence type="ECO:0008006" key="10">
    <source>
        <dbReference type="Google" id="ProtNLM"/>
    </source>
</evidence>
<dbReference type="InterPro" id="IPR012556">
    <property type="entry name" value="Entericidin"/>
</dbReference>
<evidence type="ECO:0000256" key="1">
    <source>
        <dbReference type="ARBA" id="ARBA00010296"/>
    </source>
</evidence>
<name>G9ESY5_9GAMM</name>